<keyword evidence="5" id="KW-1185">Reference proteome</keyword>
<dbReference type="SUPFAM" id="SSF46689">
    <property type="entry name" value="Homeodomain-like"/>
    <property type="match status" value="1"/>
</dbReference>
<dbReference type="EMBL" id="JBHTHY010000022">
    <property type="protein sequence ID" value="MFD0799327.1"/>
    <property type="molecule type" value="Genomic_DNA"/>
</dbReference>
<dbReference type="SUPFAM" id="SSF48498">
    <property type="entry name" value="Tetracyclin repressor-like, C-terminal domain"/>
    <property type="match status" value="1"/>
</dbReference>
<accession>A0ABW3B7M5</accession>
<dbReference type="InterPro" id="IPR001647">
    <property type="entry name" value="HTH_TetR"/>
</dbReference>
<dbReference type="Pfam" id="PF17932">
    <property type="entry name" value="TetR_C_24"/>
    <property type="match status" value="1"/>
</dbReference>
<reference evidence="5" key="1">
    <citation type="journal article" date="2019" name="Int. J. Syst. Evol. Microbiol.">
        <title>The Global Catalogue of Microorganisms (GCM) 10K type strain sequencing project: providing services to taxonomists for standard genome sequencing and annotation.</title>
        <authorList>
            <consortium name="The Broad Institute Genomics Platform"/>
            <consortium name="The Broad Institute Genome Sequencing Center for Infectious Disease"/>
            <person name="Wu L."/>
            <person name="Ma J."/>
        </authorList>
    </citation>
    <scope>NUCLEOTIDE SEQUENCE [LARGE SCALE GENOMIC DNA]</scope>
    <source>
        <strain evidence="5">CCUG 61948</strain>
    </source>
</reference>
<evidence type="ECO:0000259" key="3">
    <source>
        <dbReference type="PROSITE" id="PS50977"/>
    </source>
</evidence>
<dbReference type="Gene3D" id="1.10.357.10">
    <property type="entry name" value="Tetracycline Repressor, domain 2"/>
    <property type="match status" value="1"/>
</dbReference>
<evidence type="ECO:0000313" key="4">
    <source>
        <dbReference type="EMBL" id="MFD0799327.1"/>
    </source>
</evidence>
<dbReference type="InterPro" id="IPR009057">
    <property type="entry name" value="Homeodomain-like_sf"/>
</dbReference>
<organism evidence="4 5">
    <name type="scientific">Maribacter chungangensis</name>
    <dbReference type="NCBI Taxonomy" id="1069117"/>
    <lineage>
        <taxon>Bacteria</taxon>
        <taxon>Pseudomonadati</taxon>
        <taxon>Bacteroidota</taxon>
        <taxon>Flavobacteriia</taxon>
        <taxon>Flavobacteriales</taxon>
        <taxon>Flavobacteriaceae</taxon>
        <taxon>Maribacter</taxon>
    </lineage>
</organism>
<protein>
    <submittedName>
        <fullName evidence="4">TetR family transcriptional regulator</fullName>
    </submittedName>
</protein>
<dbReference type="Gene3D" id="1.10.10.60">
    <property type="entry name" value="Homeodomain-like"/>
    <property type="match status" value="1"/>
</dbReference>
<dbReference type="InterPro" id="IPR041490">
    <property type="entry name" value="KstR2_TetR_C"/>
</dbReference>
<feature type="DNA-binding region" description="H-T-H motif" evidence="2">
    <location>
        <begin position="27"/>
        <end position="46"/>
    </location>
</feature>
<dbReference type="RefSeq" id="WP_379936278.1">
    <property type="nucleotide sequence ID" value="NZ_JBHTHY010000022.1"/>
</dbReference>
<dbReference type="PANTHER" id="PTHR43479:SF11">
    <property type="entry name" value="ACREF_ENVCD OPERON REPRESSOR-RELATED"/>
    <property type="match status" value="1"/>
</dbReference>
<comment type="caution">
    <text evidence="4">The sequence shown here is derived from an EMBL/GenBank/DDBJ whole genome shotgun (WGS) entry which is preliminary data.</text>
</comment>
<evidence type="ECO:0000256" key="1">
    <source>
        <dbReference type="ARBA" id="ARBA00023125"/>
    </source>
</evidence>
<dbReference type="Pfam" id="PF00440">
    <property type="entry name" value="TetR_N"/>
    <property type="match status" value="1"/>
</dbReference>
<dbReference type="InterPro" id="IPR050624">
    <property type="entry name" value="HTH-type_Tx_Regulator"/>
</dbReference>
<feature type="domain" description="HTH tetR-type" evidence="3">
    <location>
        <begin position="4"/>
        <end position="64"/>
    </location>
</feature>
<evidence type="ECO:0000313" key="5">
    <source>
        <dbReference type="Proteomes" id="UP001597012"/>
    </source>
</evidence>
<gene>
    <name evidence="4" type="ORF">ACFQZJ_17785</name>
</gene>
<dbReference type="InterPro" id="IPR036271">
    <property type="entry name" value="Tet_transcr_reg_TetR-rel_C_sf"/>
</dbReference>
<proteinExistence type="predicted"/>
<dbReference type="PANTHER" id="PTHR43479">
    <property type="entry name" value="ACREF/ENVCD OPERON REPRESSOR-RELATED"/>
    <property type="match status" value="1"/>
</dbReference>
<sequence length="192" mass="22485">MIKETKRARFFSKTLVLIHEKGFKATTMRDIAQNLQFEVANVYNYIDSKQSFLEEALFGIQKEFLNAMDVTVDSGLDAPEKLEQLISSYIHITSKRPYEQALLVNEWRNLKGTKLQEFVANRKDYERKFEAIITQGIHTGYFKEMEPEIATQTILATLRWSYSRFLDRKPVTNPLFMQKQLINFVSHGIVHK</sequence>
<evidence type="ECO:0000256" key="2">
    <source>
        <dbReference type="PROSITE-ProRule" id="PRU00335"/>
    </source>
</evidence>
<dbReference type="Proteomes" id="UP001597012">
    <property type="component" value="Unassembled WGS sequence"/>
</dbReference>
<keyword evidence="1 2" id="KW-0238">DNA-binding</keyword>
<dbReference type="PROSITE" id="PS50977">
    <property type="entry name" value="HTH_TETR_2"/>
    <property type="match status" value="1"/>
</dbReference>
<name>A0ABW3B7M5_9FLAO</name>